<organism evidence="3 4">
    <name type="scientific">Saccharopolyspora spinosa</name>
    <dbReference type="NCBI Taxonomy" id="60894"/>
    <lineage>
        <taxon>Bacteria</taxon>
        <taxon>Bacillati</taxon>
        <taxon>Actinomycetota</taxon>
        <taxon>Actinomycetes</taxon>
        <taxon>Pseudonocardiales</taxon>
        <taxon>Pseudonocardiaceae</taxon>
        <taxon>Saccharopolyspora</taxon>
    </lineage>
</organism>
<dbReference type="NCBIfam" id="TIGR03558">
    <property type="entry name" value="oxido_grp_1"/>
    <property type="match status" value="1"/>
</dbReference>
<dbReference type="Proteomes" id="UP000233786">
    <property type="component" value="Unassembled WGS sequence"/>
</dbReference>
<comment type="caution">
    <text evidence="3">The sequence shown here is derived from an EMBL/GenBank/DDBJ whole genome shotgun (WGS) entry which is preliminary data.</text>
</comment>
<dbReference type="Gene3D" id="3.20.20.30">
    <property type="entry name" value="Luciferase-like domain"/>
    <property type="match status" value="1"/>
</dbReference>
<dbReference type="RefSeq" id="WP_010310233.1">
    <property type="nucleotide sequence ID" value="NZ_CP061007.1"/>
</dbReference>
<evidence type="ECO:0000259" key="2">
    <source>
        <dbReference type="Pfam" id="PF00296"/>
    </source>
</evidence>
<protein>
    <submittedName>
        <fullName evidence="3">Luciferase family oxidoreductase group 1</fullName>
    </submittedName>
</protein>
<keyword evidence="4" id="KW-1185">Reference proteome</keyword>
<feature type="domain" description="Luciferase-like" evidence="2">
    <location>
        <begin position="20"/>
        <end position="304"/>
    </location>
</feature>
<dbReference type="AlphaFoldDB" id="A0A2N3Y767"/>
<sequence length="350" mass="37466">MAPSETDVRLSVLDTSPIVQGSTARQALHNTLDLARFADELGYYRYWVPEHHSMHGVASSAPAVLVGQIADATGRMRVGSGGVLLPHHAPLVVAEQFGTLEALHSGRIDLGLGRAPGGPPHAAAAIRGTRTLNDTSFGERLHELLGYFDPPEDHTVTAVPAVGNRPQVWILGSSTASAELAGSVGLPYAFAHHLNPEGLEAVQVYRDSFQPSSTSQVPQIIVSVSVIAADTDERAEWLAGSTRLKVLSRVQGKRILLPSPEDAAAHPYTSADREEIAARSHSVVAGSPTTVRNKLEALLDETSADEIMVTTPVYNHADRRRSYELLSSLTFNSATITSGDRFQKLDKPIG</sequence>
<evidence type="ECO:0000313" key="4">
    <source>
        <dbReference type="Proteomes" id="UP000233786"/>
    </source>
</evidence>
<dbReference type="EMBL" id="PJNB01000001">
    <property type="protein sequence ID" value="PKW18740.1"/>
    <property type="molecule type" value="Genomic_DNA"/>
</dbReference>
<name>A0A2N3Y767_SACSN</name>
<accession>A0A2N3Y767</accession>
<dbReference type="InterPro" id="IPR011251">
    <property type="entry name" value="Luciferase-like_dom"/>
</dbReference>
<dbReference type="STRING" id="994479.GCA_000194155_04889"/>
<dbReference type="InterPro" id="IPR036661">
    <property type="entry name" value="Luciferase-like_sf"/>
</dbReference>
<evidence type="ECO:0000313" key="3">
    <source>
        <dbReference type="EMBL" id="PKW18740.1"/>
    </source>
</evidence>
<dbReference type="GO" id="GO:0005829">
    <property type="term" value="C:cytosol"/>
    <property type="evidence" value="ECO:0007669"/>
    <property type="project" value="TreeGrafter"/>
</dbReference>
<dbReference type="PANTHER" id="PTHR30137">
    <property type="entry name" value="LUCIFERASE-LIKE MONOOXYGENASE"/>
    <property type="match status" value="1"/>
</dbReference>
<dbReference type="SUPFAM" id="SSF51679">
    <property type="entry name" value="Bacterial luciferase-like"/>
    <property type="match status" value="1"/>
</dbReference>
<gene>
    <name evidence="3" type="ORF">A8926_6867</name>
</gene>
<reference evidence="3" key="1">
    <citation type="submission" date="2017-12" db="EMBL/GenBank/DDBJ databases">
        <title>Sequencing the genomes of 1000 Actinobacteria strains.</title>
        <authorList>
            <person name="Klenk H.-P."/>
        </authorList>
    </citation>
    <scope>NUCLEOTIDE SEQUENCE [LARGE SCALE GENOMIC DNA]</scope>
    <source>
        <strain evidence="3">DSM 44228</strain>
    </source>
</reference>
<comment type="similarity">
    <text evidence="1">To bacterial alkanal monooxygenase alpha and beta chains.</text>
</comment>
<evidence type="ECO:0000256" key="1">
    <source>
        <dbReference type="ARBA" id="ARBA00007789"/>
    </source>
</evidence>
<dbReference type="PANTHER" id="PTHR30137:SF6">
    <property type="entry name" value="LUCIFERASE-LIKE MONOOXYGENASE"/>
    <property type="match status" value="1"/>
</dbReference>
<dbReference type="GO" id="GO:0016705">
    <property type="term" value="F:oxidoreductase activity, acting on paired donors, with incorporation or reduction of molecular oxygen"/>
    <property type="evidence" value="ECO:0007669"/>
    <property type="project" value="InterPro"/>
</dbReference>
<dbReference type="InterPro" id="IPR050766">
    <property type="entry name" value="Bact_Lucif_Oxidored"/>
</dbReference>
<dbReference type="Pfam" id="PF00296">
    <property type="entry name" value="Bac_luciferase"/>
    <property type="match status" value="1"/>
</dbReference>
<dbReference type="OrthoDB" id="9780518at2"/>
<proteinExistence type="predicted"/>
<dbReference type="InterPro" id="IPR019949">
    <property type="entry name" value="CmoO-like"/>
</dbReference>
<dbReference type="FunFam" id="3.20.20.30:FF:000002">
    <property type="entry name" value="LLM class flavin-dependent oxidoreductase"/>
    <property type="match status" value="1"/>
</dbReference>